<organism evidence="2 3">
    <name type="scientific">Saccharothrix longispora</name>
    <dbReference type="NCBI Taxonomy" id="33920"/>
    <lineage>
        <taxon>Bacteria</taxon>
        <taxon>Bacillati</taxon>
        <taxon>Actinomycetota</taxon>
        <taxon>Actinomycetes</taxon>
        <taxon>Pseudonocardiales</taxon>
        <taxon>Pseudonocardiaceae</taxon>
        <taxon>Saccharothrix</taxon>
    </lineage>
</organism>
<comment type="caution">
    <text evidence="2">The sequence shown here is derived from an EMBL/GenBank/DDBJ whole genome shotgun (WGS) entry which is preliminary data.</text>
</comment>
<evidence type="ECO:0000256" key="1">
    <source>
        <dbReference type="SAM" id="MobiDB-lite"/>
    </source>
</evidence>
<proteinExistence type="predicted"/>
<dbReference type="EMBL" id="JAVDSG010000001">
    <property type="protein sequence ID" value="MDR6598340.1"/>
    <property type="molecule type" value="Genomic_DNA"/>
</dbReference>
<dbReference type="Proteomes" id="UP001268819">
    <property type="component" value="Unassembled WGS sequence"/>
</dbReference>
<name>A0ABU1Q616_9PSEU</name>
<accession>A0ABU1Q616</accession>
<protein>
    <submittedName>
        <fullName evidence="2">Uncharacterized protein</fullName>
    </submittedName>
</protein>
<reference evidence="2 3" key="1">
    <citation type="submission" date="2023-07" db="EMBL/GenBank/DDBJ databases">
        <title>Sequencing the genomes of 1000 actinobacteria strains.</title>
        <authorList>
            <person name="Klenk H.-P."/>
        </authorList>
    </citation>
    <scope>NUCLEOTIDE SEQUENCE [LARGE SCALE GENOMIC DNA]</scope>
    <source>
        <strain evidence="2 3">DSM 43749</strain>
    </source>
</reference>
<evidence type="ECO:0000313" key="3">
    <source>
        <dbReference type="Proteomes" id="UP001268819"/>
    </source>
</evidence>
<keyword evidence="3" id="KW-1185">Reference proteome</keyword>
<gene>
    <name evidence="2" type="ORF">J2S66_006724</name>
</gene>
<evidence type="ECO:0000313" key="2">
    <source>
        <dbReference type="EMBL" id="MDR6598340.1"/>
    </source>
</evidence>
<sequence>MVLDEVREAMAPAYVVRVTDTSAPGPGDTHRGTGMPGTVTEPPVGAS</sequence>
<feature type="region of interest" description="Disordered" evidence="1">
    <location>
        <begin position="18"/>
        <end position="47"/>
    </location>
</feature>